<dbReference type="AlphaFoldDB" id="A0A084Y6T1"/>
<proteinExistence type="predicted"/>
<dbReference type="EMBL" id="JDVG02000704">
    <property type="protein sequence ID" value="KFB70425.1"/>
    <property type="molecule type" value="Genomic_DNA"/>
</dbReference>
<sequence>MPLISCDETFDTMALAIRLGAQPKMLAKVLEMLELMVRIPRQTGHRFHSKLDSDSTPNWTAIPGQTGQSFVLA</sequence>
<dbReference type="Proteomes" id="UP000020077">
    <property type="component" value="Unassembled WGS sequence"/>
</dbReference>
<gene>
    <name evidence="1" type="ORF">AW09_004481</name>
</gene>
<evidence type="ECO:0000313" key="1">
    <source>
        <dbReference type="EMBL" id="KFB70425.1"/>
    </source>
</evidence>
<organism evidence="1 2">
    <name type="scientific">Candidatus Accumulibacter phosphatis</name>
    <dbReference type="NCBI Taxonomy" id="327160"/>
    <lineage>
        <taxon>Bacteria</taxon>
        <taxon>Pseudomonadati</taxon>
        <taxon>Pseudomonadota</taxon>
        <taxon>Betaproteobacteria</taxon>
        <taxon>Candidatus Accumulibacter</taxon>
    </lineage>
</organism>
<protein>
    <submittedName>
        <fullName evidence="1">Uncharacterized protein</fullName>
    </submittedName>
</protein>
<evidence type="ECO:0000313" key="2">
    <source>
        <dbReference type="Proteomes" id="UP000020077"/>
    </source>
</evidence>
<name>A0A084Y6T1_9PROT</name>
<accession>A0A084Y6T1</accession>
<reference evidence="1 2" key="1">
    <citation type="submission" date="2014-02" db="EMBL/GenBank/DDBJ databases">
        <title>Expanding our view of genomic diversity in Candidatus Accumulibacter clades.</title>
        <authorList>
            <person name="Skennerton C.T."/>
            <person name="Barr J.J."/>
            <person name="Slater F.R."/>
            <person name="Bond P.L."/>
            <person name="Tyson G.W."/>
        </authorList>
    </citation>
    <scope>NUCLEOTIDE SEQUENCE [LARGE SCALE GENOMIC DNA]</scope>
    <source>
        <strain evidence="2">BA-91</strain>
    </source>
</reference>
<comment type="caution">
    <text evidence="1">The sequence shown here is derived from an EMBL/GenBank/DDBJ whole genome shotgun (WGS) entry which is preliminary data.</text>
</comment>